<keyword evidence="3" id="KW-1185">Reference proteome</keyword>
<gene>
    <name evidence="2" type="ORF">MNOR_LOCUS19124</name>
</gene>
<dbReference type="EMBL" id="CAXKWB010014033">
    <property type="protein sequence ID" value="CAL4109497.1"/>
    <property type="molecule type" value="Genomic_DNA"/>
</dbReference>
<sequence>MLKKWYHMSCLSFIYSSYLAYCLSRCLMRIFFKICGKHGLSKHLKPKDADHTVVKAMKKIKLTDLKTRYKTASFKGILELGIILDQRVRNHVKYYTEEIKTLLFVSTVELNKQNDVDSLIITCIQSLELVTLSTFSNAQIVLLQLNLSVSVRK</sequence>
<keyword evidence="1" id="KW-0812">Transmembrane</keyword>
<keyword evidence="1" id="KW-0472">Membrane</keyword>
<dbReference type="Proteomes" id="UP001497623">
    <property type="component" value="Unassembled WGS sequence"/>
</dbReference>
<proteinExistence type="predicted"/>
<comment type="caution">
    <text evidence="2">The sequence shown here is derived from an EMBL/GenBank/DDBJ whole genome shotgun (WGS) entry which is preliminary data.</text>
</comment>
<protein>
    <submittedName>
        <fullName evidence="2">Uncharacterized protein</fullName>
    </submittedName>
</protein>
<organism evidence="2 3">
    <name type="scientific">Meganyctiphanes norvegica</name>
    <name type="common">Northern krill</name>
    <name type="synonym">Thysanopoda norvegica</name>
    <dbReference type="NCBI Taxonomy" id="48144"/>
    <lineage>
        <taxon>Eukaryota</taxon>
        <taxon>Metazoa</taxon>
        <taxon>Ecdysozoa</taxon>
        <taxon>Arthropoda</taxon>
        <taxon>Crustacea</taxon>
        <taxon>Multicrustacea</taxon>
        <taxon>Malacostraca</taxon>
        <taxon>Eumalacostraca</taxon>
        <taxon>Eucarida</taxon>
        <taxon>Euphausiacea</taxon>
        <taxon>Euphausiidae</taxon>
        <taxon>Meganyctiphanes</taxon>
    </lineage>
</organism>
<feature type="transmembrane region" description="Helical" evidence="1">
    <location>
        <begin position="6"/>
        <end position="23"/>
    </location>
</feature>
<dbReference type="AlphaFoldDB" id="A0AAV2R2N2"/>
<reference evidence="2 3" key="1">
    <citation type="submission" date="2024-05" db="EMBL/GenBank/DDBJ databases">
        <authorList>
            <person name="Wallberg A."/>
        </authorList>
    </citation>
    <scope>NUCLEOTIDE SEQUENCE [LARGE SCALE GENOMIC DNA]</scope>
</reference>
<keyword evidence="1" id="KW-1133">Transmembrane helix</keyword>
<name>A0AAV2R2N2_MEGNR</name>
<accession>A0AAV2R2N2</accession>
<evidence type="ECO:0000313" key="3">
    <source>
        <dbReference type="Proteomes" id="UP001497623"/>
    </source>
</evidence>
<evidence type="ECO:0000313" key="2">
    <source>
        <dbReference type="EMBL" id="CAL4109497.1"/>
    </source>
</evidence>
<evidence type="ECO:0000256" key="1">
    <source>
        <dbReference type="SAM" id="Phobius"/>
    </source>
</evidence>